<comment type="caution">
    <text evidence="2">The sequence shown here is derived from an EMBL/GenBank/DDBJ whole genome shotgun (WGS) entry which is preliminary data.</text>
</comment>
<gene>
    <name evidence="2" type="ORF">P3X46_034224</name>
</gene>
<keyword evidence="3" id="KW-1185">Reference proteome</keyword>
<proteinExistence type="predicted"/>
<dbReference type="InterPro" id="IPR032675">
    <property type="entry name" value="LRR_dom_sf"/>
</dbReference>
<evidence type="ECO:0000313" key="2">
    <source>
        <dbReference type="EMBL" id="KAJ9129009.1"/>
    </source>
</evidence>
<dbReference type="PANTHER" id="PTHR47186">
    <property type="entry name" value="LEUCINE-RICH REPEAT-CONTAINING PROTEIN 57"/>
    <property type="match status" value="1"/>
</dbReference>
<evidence type="ECO:0000313" key="3">
    <source>
        <dbReference type="Proteomes" id="UP001174677"/>
    </source>
</evidence>
<dbReference type="PANTHER" id="PTHR47186:SF30">
    <property type="entry name" value="EF-HAND DOMAIN-CONTAINING PROTEIN"/>
    <property type="match status" value="1"/>
</dbReference>
<dbReference type="InterPro" id="IPR056789">
    <property type="entry name" value="LRR_R13L1-DRL21"/>
</dbReference>
<organism evidence="2 3">
    <name type="scientific">Hevea brasiliensis</name>
    <name type="common">Para rubber tree</name>
    <name type="synonym">Siphonia brasiliensis</name>
    <dbReference type="NCBI Taxonomy" id="3981"/>
    <lineage>
        <taxon>Eukaryota</taxon>
        <taxon>Viridiplantae</taxon>
        <taxon>Streptophyta</taxon>
        <taxon>Embryophyta</taxon>
        <taxon>Tracheophyta</taxon>
        <taxon>Spermatophyta</taxon>
        <taxon>Magnoliopsida</taxon>
        <taxon>eudicotyledons</taxon>
        <taxon>Gunneridae</taxon>
        <taxon>Pentapetalae</taxon>
        <taxon>rosids</taxon>
        <taxon>fabids</taxon>
        <taxon>Malpighiales</taxon>
        <taxon>Euphorbiaceae</taxon>
        <taxon>Crotonoideae</taxon>
        <taxon>Micrandreae</taxon>
        <taxon>Hevea</taxon>
    </lineage>
</organism>
<dbReference type="SUPFAM" id="SSF52047">
    <property type="entry name" value="RNI-like"/>
    <property type="match status" value="1"/>
</dbReference>
<evidence type="ECO:0000259" key="1">
    <source>
        <dbReference type="Pfam" id="PF25019"/>
    </source>
</evidence>
<dbReference type="EMBL" id="JARPOI010000293">
    <property type="protein sequence ID" value="KAJ9129009.1"/>
    <property type="molecule type" value="Genomic_DNA"/>
</dbReference>
<reference evidence="2 3" key="1">
    <citation type="journal article" date="2023" name="Plant Biotechnol. J.">
        <title>Chromosome-level wild Hevea brasiliensis genome provides new tools for genomic-assisted breeding and valuable loci to elevate rubber yield.</title>
        <authorList>
            <person name="Cheng H."/>
            <person name="Song X."/>
            <person name="Hu Y."/>
            <person name="Wu T."/>
            <person name="Yang Q."/>
            <person name="An Z."/>
            <person name="Feng S."/>
            <person name="Deng Z."/>
            <person name="Wu W."/>
            <person name="Zeng X."/>
            <person name="Tu M."/>
            <person name="Wang X."/>
            <person name="Huang H."/>
        </authorList>
    </citation>
    <scope>NUCLEOTIDE SEQUENCE [LARGE SCALE GENOMIC DNA]</scope>
    <source>
        <strain evidence="2">MT/VB/25A 57/8</strain>
    </source>
</reference>
<sequence length="223" mass="25684">MLSGLGNVDNMDEAKKAQLKKKKGINRMQLAFNEREGEGRICHDEELLEVLEPHTNLETLGIRGYEGIVFPDWITSLINLKRVQLRGFKNCEKLPPLGKLPFLEILELEEMERLKKLGVEFFGIETSSQQEISSSVTVFPKLTTIKLGSLKELEEWDDGMNKNGEENVTNFTILPCLRSLSIWHCPKLKLEALPDYLLQKIYQFQGCLTKEERREKAKQILHL</sequence>
<name>A0ABQ9K8K5_HEVBR</name>
<dbReference type="Gene3D" id="3.80.10.10">
    <property type="entry name" value="Ribonuclease Inhibitor"/>
    <property type="match status" value="1"/>
</dbReference>
<dbReference type="Pfam" id="PF25019">
    <property type="entry name" value="LRR_R13L1-DRL21"/>
    <property type="match status" value="1"/>
</dbReference>
<accession>A0ABQ9K8K5</accession>
<dbReference type="Proteomes" id="UP001174677">
    <property type="component" value="Unassembled WGS sequence"/>
</dbReference>
<protein>
    <recommendedName>
        <fullName evidence="1">R13L1/DRL21-like LRR repeat region domain-containing protein</fullName>
    </recommendedName>
</protein>
<feature type="domain" description="R13L1/DRL21-like LRR repeat region" evidence="1">
    <location>
        <begin position="2"/>
        <end position="111"/>
    </location>
</feature>